<protein>
    <submittedName>
        <fullName evidence="10">Polyamine ABC transporter, permease protein</fullName>
    </submittedName>
</protein>
<comment type="similarity">
    <text evidence="2">Belongs to the binding-protein-dependent transport system permease family. CysTW subfamily.</text>
</comment>
<keyword evidence="6 8" id="KW-1133">Transmembrane helix</keyword>
<evidence type="ECO:0000313" key="11">
    <source>
        <dbReference type="Proteomes" id="UP000005953"/>
    </source>
</evidence>
<dbReference type="STRING" id="314283.MED297_07371"/>
<feature type="domain" description="ABC transmembrane type-1" evidence="9">
    <location>
        <begin position="296"/>
        <end position="504"/>
    </location>
</feature>
<evidence type="ECO:0000256" key="7">
    <source>
        <dbReference type="ARBA" id="ARBA00023136"/>
    </source>
</evidence>
<dbReference type="PANTHER" id="PTHR42929:SF5">
    <property type="entry name" value="ABC TRANSPORTER PERMEASE PROTEIN"/>
    <property type="match status" value="1"/>
</dbReference>
<dbReference type="RefSeq" id="WP_008045498.1">
    <property type="nucleotide sequence ID" value="NZ_CH724152.1"/>
</dbReference>
<dbReference type="GO" id="GO:0055085">
    <property type="term" value="P:transmembrane transport"/>
    <property type="evidence" value="ECO:0007669"/>
    <property type="project" value="InterPro"/>
</dbReference>
<feature type="transmembrane region" description="Helical" evidence="8">
    <location>
        <begin position="31"/>
        <end position="53"/>
    </location>
</feature>
<proteinExistence type="inferred from homology"/>
<keyword evidence="11" id="KW-1185">Reference proteome</keyword>
<dbReference type="HOGENOM" id="CLU_039052_0_0_6"/>
<feature type="transmembrane region" description="Helical" evidence="8">
    <location>
        <begin position="295"/>
        <end position="317"/>
    </location>
</feature>
<evidence type="ECO:0000259" key="9">
    <source>
        <dbReference type="PROSITE" id="PS50928"/>
    </source>
</evidence>
<evidence type="ECO:0000256" key="6">
    <source>
        <dbReference type="ARBA" id="ARBA00022989"/>
    </source>
</evidence>
<keyword evidence="5 8" id="KW-0812">Transmembrane</keyword>
<evidence type="ECO:0000256" key="4">
    <source>
        <dbReference type="ARBA" id="ARBA00022475"/>
    </source>
</evidence>
<dbReference type="PROSITE" id="PS50928">
    <property type="entry name" value="ABC_TM1"/>
    <property type="match status" value="1"/>
</dbReference>
<dbReference type="SUPFAM" id="SSF161098">
    <property type="entry name" value="MetI-like"/>
    <property type="match status" value="1"/>
</dbReference>
<name>A4BIG5_9GAMM</name>
<feature type="transmembrane region" description="Helical" evidence="8">
    <location>
        <begin position="329"/>
        <end position="346"/>
    </location>
</feature>
<dbReference type="Proteomes" id="UP000005953">
    <property type="component" value="Unassembled WGS sequence"/>
</dbReference>
<dbReference type="CDD" id="cd06261">
    <property type="entry name" value="TM_PBP2"/>
    <property type="match status" value="1"/>
</dbReference>
<keyword evidence="4" id="KW-1003">Cell membrane</keyword>
<dbReference type="Gene3D" id="1.10.3720.10">
    <property type="entry name" value="MetI-like"/>
    <property type="match status" value="1"/>
</dbReference>
<feature type="transmembrane region" description="Helical" evidence="8">
    <location>
        <begin position="440"/>
        <end position="461"/>
    </location>
</feature>
<dbReference type="AlphaFoldDB" id="A4BIG5"/>
<keyword evidence="7 8" id="KW-0472">Membrane</keyword>
<dbReference type="InterPro" id="IPR000515">
    <property type="entry name" value="MetI-like"/>
</dbReference>
<feature type="transmembrane region" description="Helical" evidence="8">
    <location>
        <begin position="386"/>
        <end position="406"/>
    </location>
</feature>
<dbReference type="EMBL" id="AAOE01000026">
    <property type="protein sequence ID" value="EAR08044.1"/>
    <property type="molecule type" value="Genomic_DNA"/>
</dbReference>
<reference evidence="10 11" key="1">
    <citation type="submission" date="2006-02" db="EMBL/GenBank/DDBJ databases">
        <authorList>
            <person name="Pinhassi J."/>
            <person name="Pedros-Alio C."/>
            <person name="Ferriera S."/>
            <person name="Johnson J."/>
            <person name="Kravitz S."/>
            <person name="Halpern A."/>
            <person name="Remington K."/>
            <person name="Beeson K."/>
            <person name="Tran B."/>
            <person name="Rogers Y.-H."/>
            <person name="Friedman R."/>
            <person name="Venter J.C."/>
        </authorList>
    </citation>
    <scope>NUCLEOTIDE SEQUENCE [LARGE SCALE GENOMIC DNA]</scope>
    <source>
        <strain evidence="10 11">MED297</strain>
    </source>
</reference>
<evidence type="ECO:0000256" key="8">
    <source>
        <dbReference type="RuleBase" id="RU363032"/>
    </source>
</evidence>
<keyword evidence="3 8" id="KW-0813">Transport</keyword>
<feature type="transmembrane region" description="Helical" evidence="8">
    <location>
        <begin position="481"/>
        <end position="504"/>
    </location>
</feature>
<dbReference type="Pfam" id="PF00528">
    <property type="entry name" value="BPD_transp_1"/>
    <property type="match status" value="1"/>
</dbReference>
<gene>
    <name evidence="10" type="ORF">MED297_07371</name>
</gene>
<evidence type="ECO:0000256" key="2">
    <source>
        <dbReference type="ARBA" id="ARBA00007069"/>
    </source>
</evidence>
<evidence type="ECO:0000256" key="1">
    <source>
        <dbReference type="ARBA" id="ARBA00004651"/>
    </source>
</evidence>
<evidence type="ECO:0000256" key="5">
    <source>
        <dbReference type="ARBA" id="ARBA00022692"/>
    </source>
</evidence>
<evidence type="ECO:0000313" key="10">
    <source>
        <dbReference type="EMBL" id="EAR08044.1"/>
    </source>
</evidence>
<sequence length="516" mass="58367">MQNESTPEIPLAADGRPLEQSLQRALRAQKIRAFLLVVPLLVFVLITFLAPIADMLYRAVDNRIVSETLPRTVEALSDWEESENEPPEEDVFIALYYDLFFAAENKIHTRLGSRLNYQETGMSSLFRRTGRRVDRFDTDELTDAFIDFDPRWEDPTHWITLSEHPEFANQLPETAGVWDDWTQLLIAEEDELSEEEPEDLIYFALYRDLNNIGQPVALMDNWSETVSAAQSFEPVSLREQFADADEDWLLPSVWGTIKRFSPTITDGYLLNAVDMQKTADGIEAQPESRQIYGLLFGRTLFMSLVITISSILLAYPISYFLTSLPMRKANLLLILVLLPFWTSLLVRTSAWKVLLQQQGVINDLLVWVGLVDDANRLVMMNNQTGTIIAMTHILLPFMILPMYSVMRTIPPSYVRAAKSLGATNWTAFWRVYFPQSVPGIGAGSILVFIMAIGYYITPAIVGGTEGIFISNRIAYHISSSLNWGLASALGGILLLAVVILYWLYDKFVGIDNLKLG</sequence>
<organism evidence="10 11">
    <name type="scientific">Reinekea blandensis MED297</name>
    <dbReference type="NCBI Taxonomy" id="314283"/>
    <lineage>
        <taxon>Bacteria</taxon>
        <taxon>Pseudomonadati</taxon>
        <taxon>Pseudomonadota</taxon>
        <taxon>Gammaproteobacteria</taxon>
        <taxon>Oceanospirillales</taxon>
        <taxon>Saccharospirillaceae</taxon>
        <taxon>Reinekea</taxon>
    </lineage>
</organism>
<accession>A4BIG5</accession>
<dbReference type="GO" id="GO:0005886">
    <property type="term" value="C:plasma membrane"/>
    <property type="evidence" value="ECO:0007669"/>
    <property type="project" value="UniProtKB-SubCell"/>
</dbReference>
<dbReference type="InterPro" id="IPR035906">
    <property type="entry name" value="MetI-like_sf"/>
</dbReference>
<comment type="subcellular location">
    <subcellularLocation>
        <location evidence="1 8">Cell membrane</location>
        <topology evidence="1 8">Multi-pass membrane protein</topology>
    </subcellularLocation>
</comment>
<comment type="caution">
    <text evidence="10">The sequence shown here is derived from an EMBL/GenBank/DDBJ whole genome shotgun (WGS) entry which is preliminary data.</text>
</comment>
<dbReference type="OrthoDB" id="9807047at2"/>
<evidence type="ECO:0000256" key="3">
    <source>
        <dbReference type="ARBA" id="ARBA00022448"/>
    </source>
</evidence>
<dbReference type="PANTHER" id="PTHR42929">
    <property type="entry name" value="INNER MEMBRANE ABC TRANSPORTER PERMEASE PROTEIN YDCU-RELATED-RELATED"/>
    <property type="match status" value="1"/>
</dbReference>